<dbReference type="InterPro" id="IPR000504">
    <property type="entry name" value="RRM_dom"/>
</dbReference>
<dbReference type="InParanoid" id="D6RQN7"/>
<keyword evidence="8" id="KW-1185">Reference proteome</keyword>
<dbReference type="SUPFAM" id="SSF54928">
    <property type="entry name" value="RNA-binding domain, RBD"/>
    <property type="match status" value="1"/>
</dbReference>
<evidence type="ECO:0000313" key="7">
    <source>
        <dbReference type="EMBL" id="EFI26663.1"/>
    </source>
</evidence>
<feature type="compositionally biased region" description="Basic and acidic residues" evidence="5">
    <location>
        <begin position="448"/>
        <end position="499"/>
    </location>
</feature>
<dbReference type="CDD" id="cd12355">
    <property type="entry name" value="RRM_RBM18"/>
    <property type="match status" value="1"/>
</dbReference>
<dbReference type="InterPro" id="IPR039157">
    <property type="entry name" value="RBM18_RRM"/>
</dbReference>
<dbReference type="VEuPathDB" id="FungiDB:CC1G_15434"/>
<dbReference type="PANTHER" id="PTHR48027">
    <property type="entry name" value="HETEROGENEOUS NUCLEAR RIBONUCLEOPROTEIN 87F-RELATED"/>
    <property type="match status" value="1"/>
</dbReference>
<evidence type="ECO:0000256" key="2">
    <source>
        <dbReference type="ARBA" id="ARBA00022884"/>
    </source>
</evidence>
<dbReference type="Pfam" id="PF00076">
    <property type="entry name" value="RRM_1"/>
    <property type="match status" value="1"/>
</dbReference>
<dbReference type="Proteomes" id="UP000001861">
    <property type="component" value="Unassembled WGS sequence"/>
</dbReference>
<keyword evidence="2 4" id="KW-0694">RNA-binding</keyword>
<evidence type="ECO:0000256" key="3">
    <source>
        <dbReference type="ARBA" id="ARBA00030780"/>
    </source>
</evidence>
<accession>D6RQN7</accession>
<evidence type="ECO:0000256" key="5">
    <source>
        <dbReference type="SAM" id="MobiDB-lite"/>
    </source>
</evidence>
<feature type="region of interest" description="Disordered" evidence="5">
    <location>
        <begin position="444"/>
        <end position="499"/>
    </location>
</feature>
<organism evidence="7 8">
    <name type="scientific">Coprinopsis cinerea (strain Okayama-7 / 130 / ATCC MYA-4618 / FGSC 9003)</name>
    <name type="common">Inky cap fungus</name>
    <name type="synonym">Hormographiella aspergillata</name>
    <dbReference type="NCBI Taxonomy" id="240176"/>
    <lineage>
        <taxon>Eukaryota</taxon>
        <taxon>Fungi</taxon>
        <taxon>Dikarya</taxon>
        <taxon>Basidiomycota</taxon>
        <taxon>Agaricomycotina</taxon>
        <taxon>Agaricomycetes</taxon>
        <taxon>Agaricomycetidae</taxon>
        <taxon>Agaricales</taxon>
        <taxon>Agaricineae</taxon>
        <taxon>Psathyrellaceae</taxon>
        <taxon>Coprinopsis</taxon>
    </lineage>
</organism>
<proteinExistence type="predicted"/>
<feature type="compositionally biased region" description="Gly residues" evidence="5">
    <location>
        <begin position="362"/>
        <end position="376"/>
    </location>
</feature>
<sequence>MTPDELRTEDVNMDLELVDDPNPSTSSTTDATTANVPVDDGPSHLSYPTYEFGEPGSLERQEREWDVRERERDRAREREKEREKSVLKERLYIGNLHPSVDECVLLFISMVALLEWLANGAGWIRYALLHVFSKFGKVTKLDFLFHKSGPLKGKPRGYAFVEYGVPEEAAKALSIAHGKLLRGRKLVVTFAHQAPLESYPGGSGGGISSKFRRPVMETGRPTTLSIIKTGLGGGRHEPKTADKIALMEAKLRQLEASHPASTSSNSLNTATTATTTTATAMTTKSSLPHHPSLPAKPPPPLPSHILDALHATSSSSTSRSNSGSGSSGGGMSGTNQRNATPRGGSLQSGIGMGNGPSPRTGMGMGIRAGTTPGQGGRQKTVLPSLPLSRPSSTGGGSGAVGVAGKLPGGLGGASGKAGMGTGATGGGAGVKLGKTKLAGVVIKPKKAKVQDKKVEGDVTGTKEKKEGDVTGMKDKDAEREGKAGVEKMNVDGSVEKKVE</sequence>
<dbReference type="EMBL" id="AACS02000012">
    <property type="protein sequence ID" value="EFI26663.1"/>
    <property type="molecule type" value="Genomic_DNA"/>
</dbReference>
<dbReference type="InterPro" id="IPR012677">
    <property type="entry name" value="Nucleotide-bd_a/b_plait_sf"/>
</dbReference>
<evidence type="ECO:0000256" key="1">
    <source>
        <dbReference type="ARBA" id="ARBA00021141"/>
    </source>
</evidence>
<dbReference type="AlphaFoldDB" id="D6RQN7"/>
<feature type="compositionally biased region" description="Low complexity" evidence="5">
    <location>
        <begin position="282"/>
        <end position="293"/>
    </location>
</feature>
<reference evidence="7 8" key="1">
    <citation type="journal article" date="2010" name="Proc. Natl. Acad. Sci. U.S.A.">
        <title>Insights into evolution of multicellular fungi from the assembled chromosomes of the mushroom Coprinopsis cinerea (Coprinus cinereus).</title>
        <authorList>
            <person name="Stajich J.E."/>
            <person name="Wilke S.K."/>
            <person name="Ahren D."/>
            <person name="Au C.H."/>
            <person name="Birren B.W."/>
            <person name="Borodovsky M."/>
            <person name="Burns C."/>
            <person name="Canback B."/>
            <person name="Casselton L.A."/>
            <person name="Cheng C.K."/>
            <person name="Deng J."/>
            <person name="Dietrich F.S."/>
            <person name="Fargo D.C."/>
            <person name="Farman M.L."/>
            <person name="Gathman A.C."/>
            <person name="Goldberg J."/>
            <person name="Guigo R."/>
            <person name="Hoegger P.J."/>
            <person name="Hooker J.B."/>
            <person name="Huggins A."/>
            <person name="James T.Y."/>
            <person name="Kamada T."/>
            <person name="Kilaru S."/>
            <person name="Kodira C."/>
            <person name="Kues U."/>
            <person name="Kupfer D."/>
            <person name="Kwan H.S."/>
            <person name="Lomsadze A."/>
            <person name="Li W."/>
            <person name="Lilly W.W."/>
            <person name="Ma L.J."/>
            <person name="Mackey A.J."/>
            <person name="Manning G."/>
            <person name="Martin F."/>
            <person name="Muraguchi H."/>
            <person name="Natvig D.O."/>
            <person name="Palmerini H."/>
            <person name="Ramesh M.A."/>
            <person name="Rehmeyer C.J."/>
            <person name="Roe B.A."/>
            <person name="Shenoy N."/>
            <person name="Stanke M."/>
            <person name="Ter-Hovhannisyan V."/>
            <person name="Tunlid A."/>
            <person name="Velagapudi R."/>
            <person name="Vision T.J."/>
            <person name="Zeng Q."/>
            <person name="Zolan M.E."/>
            <person name="Pukkila P.J."/>
        </authorList>
    </citation>
    <scope>NUCLEOTIDE SEQUENCE [LARGE SCALE GENOMIC DNA]</scope>
    <source>
        <strain evidence="8">Okayama-7 / 130 / ATCC MYA-4618 / FGSC 9003</strain>
    </source>
</reference>
<feature type="compositionally biased region" description="Basic and acidic residues" evidence="5">
    <location>
        <begin position="57"/>
        <end position="81"/>
    </location>
</feature>
<feature type="compositionally biased region" description="Basic and acidic residues" evidence="5">
    <location>
        <begin position="1"/>
        <end position="10"/>
    </location>
</feature>
<dbReference type="InterPro" id="IPR035979">
    <property type="entry name" value="RBD_domain_sf"/>
</dbReference>
<dbReference type="SMART" id="SM00360">
    <property type="entry name" value="RRM"/>
    <property type="match status" value="1"/>
</dbReference>
<dbReference type="PROSITE" id="PS50102">
    <property type="entry name" value="RRM"/>
    <property type="match status" value="1"/>
</dbReference>
<dbReference type="GO" id="GO:0003723">
    <property type="term" value="F:RNA binding"/>
    <property type="evidence" value="ECO:0007669"/>
    <property type="project" value="UniProtKB-UniRule"/>
</dbReference>
<feature type="region of interest" description="Disordered" evidence="5">
    <location>
        <begin position="1"/>
        <end position="81"/>
    </location>
</feature>
<feature type="compositionally biased region" description="Low complexity" evidence="5">
    <location>
        <begin position="312"/>
        <end position="324"/>
    </location>
</feature>
<evidence type="ECO:0000313" key="8">
    <source>
        <dbReference type="Proteomes" id="UP000001861"/>
    </source>
</evidence>
<feature type="domain" description="RRM" evidence="6">
    <location>
        <begin position="89"/>
        <end position="193"/>
    </location>
</feature>
<dbReference type="GeneID" id="9378241"/>
<dbReference type="OrthoDB" id="6730379at2759"/>
<dbReference type="RefSeq" id="XP_002910157.1">
    <property type="nucleotide sequence ID" value="XM_002910111.1"/>
</dbReference>
<comment type="caution">
    <text evidence="7">The sequence shown here is derived from an EMBL/GenBank/DDBJ whole genome shotgun (WGS) entry which is preliminary data.</text>
</comment>
<feature type="compositionally biased region" description="Low complexity" evidence="5">
    <location>
        <begin position="382"/>
        <end position="392"/>
    </location>
</feature>
<name>D6RQN7_COPC7</name>
<dbReference type="InterPro" id="IPR052462">
    <property type="entry name" value="SLIRP/GR-RBP-like"/>
</dbReference>
<gene>
    <name evidence="7" type="ORF">CC1G_15434</name>
</gene>
<dbReference type="HOGENOM" id="CLU_546298_0_0_1"/>
<dbReference type="eggNOG" id="ENOG502RH7I">
    <property type="taxonomic scope" value="Eukaryota"/>
</dbReference>
<protein>
    <recommendedName>
        <fullName evidence="1">Probable RNA-binding protein 18</fullName>
    </recommendedName>
    <alternativeName>
        <fullName evidence="3">RNA-binding motif protein 18</fullName>
    </alternativeName>
</protein>
<feature type="compositionally biased region" description="Low complexity" evidence="5">
    <location>
        <begin position="20"/>
        <end position="35"/>
    </location>
</feature>
<dbReference type="KEGG" id="cci:CC1G_15434"/>
<dbReference type="Gene3D" id="3.30.70.330">
    <property type="match status" value="1"/>
</dbReference>
<evidence type="ECO:0000256" key="4">
    <source>
        <dbReference type="PROSITE-ProRule" id="PRU00176"/>
    </source>
</evidence>
<feature type="region of interest" description="Disordered" evidence="5">
    <location>
        <begin position="282"/>
        <end position="397"/>
    </location>
</feature>
<evidence type="ECO:0000259" key="6">
    <source>
        <dbReference type="PROSITE" id="PS50102"/>
    </source>
</evidence>